<evidence type="ECO:0000313" key="12">
    <source>
        <dbReference type="EMBL" id="KAJ3039684.1"/>
    </source>
</evidence>
<feature type="compositionally biased region" description="Basic and acidic residues" evidence="10">
    <location>
        <begin position="1"/>
        <end position="12"/>
    </location>
</feature>
<evidence type="ECO:0000256" key="3">
    <source>
        <dbReference type="ARBA" id="ARBA00016937"/>
    </source>
</evidence>
<feature type="compositionally biased region" description="Polar residues" evidence="10">
    <location>
        <begin position="74"/>
        <end position="88"/>
    </location>
</feature>
<dbReference type="PANTHER" id="PTHR12801">
    <property type="entry name" value="RNA EXONUCLEASE REXO1 / RECO3 FAMILY MEMBER-RELATED"/>
    <property type="match status" value="1"/>
</dbReference>
<evidence type="ECO:0000256" key="10">
    <source>
        <dbReference type="SAM" id="MobiDB-lite"/>
    </source>
</evidence>
<evidence type="ECO:0000256" key="6">
    <source>
        <dbReference type="ARBA" id="ARBA00022801"/>
    </source>
</evidence>
<dbReference type="SMART" id="SM00479">
    <property type="entry name" value="EXOIII"/>
    <property type="match status" value="1"/>
</dbReference>
<keyword evidence="4" id="KW-0698">rRNA processing</keyword>
<feature type="compositionally biased region" description="Basic residues" evidence="10">
    <location>
        <begin position="16"/>
        <end position="31"/>
    </location>
</feature>
<evidence type="ECO:0000259" key="11">
    <source>
        <dbReference type="SMART" id="SM00479"/>
    </source>
</evidence>
<dbReference type="InterPro" id="IPR012337">
    <property type="entry name" value="RNaseH-like_sf"/>
</dbReference>
<dbReference type="InterPro" id="IPR036397">
    <property type="entry name" value="RNaseH_sf"/>
</dbReference>
<dbReference type="SUPFAM" id="SSF53098">
    <property type="entry name" value="Ribonuclease H-like"/>
    <property type="match status" value="1"/>
</dbReference>
<protein>
    <recommendedName>
        <fullName evidence="3">RNA exonuclease 4</fullName>
    </recommendedName>
</protein>
<dbReference type="Gene3D" id="3.30.420.10">
    <property type="entry name" value="Ribonuclease H-like superfamily/Ribonuclease H"/>
    <property type="match status" value="1"/>
</dbReference>
<feature type="region of interest" description="Disordered" evidence="10">
    <location>
        <begin position="1"/>
        <end position="116"/>
    </location>
</feature>
<evidence type="ECO:0000256" key="8">
    <source>
        <dbReference type="ARBA" id="ARBA00023242"/>
    </source>
</evidence>
<keyword evidence="8" id="KW-0539">Nucleus</keyword>
<dbReference type="GO" id="GO:0003676">
    <property type="term" value="F:nucleic acid binding"/>
    <property type="evidence" value="ECO:0007669"/>
    <property type="project" value="InterPro"/>
</dbReference>
<sequence length="432" mass="46945">MSQKPKLGEKKGGKGLGKKGGKGKGFKKPISKPKPTQTSKAPTIPPAASVSSNWKKLVGTINTPSVKYSRKPSADNSKLASNDFTKTASNRKRKANDVEKPSKRTKVTSGDDSDSDFELGFIPLPNALVVKPNIECCPAPGYDGPKRTTNEWFDEFGGQNEDAHSGALVKRDLAILEQVLSWEGSGRFNVIDDDKDEPEPTTSKKKAKAKRVESAVKAAAPIQLAPSTEESAEKEATTKERGVDSSHSEAAKTKIGKYIGMDCEMVGVGPDGTRSVLARVSLVNFHGHTLLDTFVKPQEKVTDYRTHVSGVTPKDVKDAPSFQAIAKQVADLTKDRIIVGHGLKNDFDCLLLNHPNRLVRDTANYKPFRDRARGRTPALRKLAKELLGLDIQKGEHSSVEDARVAMLLYKSVRGHWESSIAAKGNKGVMPVE</sequence>
<feature type="domain" description="Exonuclease" evidence="11">
    <location>
        <begin position="257"/>
        <end position="418"/>
    </location>
</feature>
<feature type="compositionally biased region" description="Basic and acidic residues" evidence="10">
    <location>
        <begin position="231"/>
        <end position="249"/>
    </location>
</feature>
<evidence type="ECO:0000256" key="7">
    <source>
        <dbReference type="ARBA" id="ARBA00022839"/>
    </source>
</evidence>
<evidence type="ECO:0000256" key="4">
    <source>
        <dbReference type="ARBA" id="ARBA00022552"/>
    </source>
</evidence>
<dbReference type="Proteomes" id="UP001212841">
    <property type="component" value="Unassembled WGS sequence"/>
</dbReference>
<accession>A0AAD5WZZ5</accession>
<comment type="caution">
    <text evidence="12">The sequence shown here is derived from an EMBL/GenBank/DDBJ whole genome shotgun (WGS) entry which is preliminary data.</text>
</comment>
<evidence type="ECO:0000256" key="9">
    <source>
        <dbReference type="ARBA" id="ARBA00025599"/>
    </source>
</evidence>
<keyword evidence="5" id="KW-0540">Nuclease</keyword>
<dbReference type="GO" id="GO:0008408">
    <property type="term" value="F:3'-5' exonuclease activity"/>
    <property type="evidence" value="ECO:0007669"/>
    <property type="project" value="InterPro"/>
</dbReference>
<dbReference type="GO" id="GO:0005634">
    <property type="term" value="C:nucleus"/>
    <property type="evidence" value="ECO:0007669"/>
    <property type="project" value="UniProtKB-SubCell"/>
</dbReference>
<dbReference type="AlphaFoldDB" id="A0AAD5WZZ5"/>
<feature type="region of interest" description="Disordered" evidence="10">
    <location>
        <begin position="188"/>
        <end position="249"/>
    </location>
</feature>
<comment type="similarity">
    <text evidence="2">Belongs to the REXO4 family.</text>
</comment>
<dbReference type="CDD" id="cd06144">
    <property type="entry name" value="REX4_like"/>
    <property type="match status" value="1"/>
</dbReference>
<dbReference type="FunFam" id="3.30.420.10:FF:000007">
    <property type="entry name" value="Interferon-stimulated exonuclease gene 20"/>
    <property type="match status" value="1"/>
</dbReference>
<gene>
    <name evidence="12" type="primary">REX4</name>
    <name evidence="12" type="ORF">HK097_002770</name>
</gene>
<keyword evidence="13" id="KW-1185">Reference proteome</keyword>
<dbReference type="InterPro" id="IPR047021">
    <property type="entry name" value="REXO1/3/4-like"/>
</dbReference>
<evidence type="ECO:0000256" key="2">
    <source>
        <dbReference type="ARBA" id="ARBA00010489"/>
    </source>
</evidence>
<proteinExistence type="inferred from homology"/>
<reference evidence="12" key="1">
    <citation type="submission" date="2020-05" db="EMBL/GenBank/DDBJ databases">
        <title>Phylogenomic resolution of chytrid fungi.</title>
        <authorList>
            <person name="Stajich J.E."/>
            <person name="Amses K."/>
            <person name="Simmons R."/>
            <person name="Seto K."/>
            <person name="Myers J."/>
            <person name="Bonds A."/>
            <person name="Quandt C.A."/>
            <person name="Barry K."/>
            <person name="Liu P."/>
            <person name="Grigoriev I."/>
            <person name="Longcore J.E."/>
            <person name="James T.Y."/>
        </authorList>
    </citation>
    <scope>NUCLEOTIDE SEQUENCE</scope>
    <source>
        <strain evidence="12">JEL0318</strain>
    </source>
</reference>
<evidence type="ECO:0000313" key="13">
    <source>
        <dbReference type="Proteomes" id="UP001212841"/>
    </source>
</evidence>
<comment type="subcellular location">
    <subcellularLocation>
        <location evidence="1">Nucleus</location>
    </subcellularLocation>
</comment>
<dbReference type="InterPro" id="IPR037431">
    <property type="entry name" value="REX4_DEDDh_dom"/>
</dbReference>
<dbReference type="GO" id="GO:0006364">
    <property type="term" value="P:rRNA processing"/>
    <property type="evidence" value="ECO:0007669"/>
    <property type="project" value="UniProtKB-KW"/>
</dbReference>
<evidence type="ECO:0000256" key="1">
    <source>
        <dbReference type="ARBA" id="ARBA00004123"/>
    </source>
</evidence>
<dbReference type="PANTHER" id="PTHR12801:SF45">
    <property type="entry name" value="RNA EXONUCLEASE 4"/>
    <property type="match status" value="1"/>
</dbReference>
<feature type="compositionally biased region" description="Polar residues" evidence="10">
    <location>
        <begin position="49"/>
        <end position="66"/>
    </location>
</feature>
<keyword evidence="6" id="KW-0378">Hydrolase</keyword>
<keyword evidence="7 12" id="KW-0269">Exonuclease</keyword>
<name>A0AAD5WZZ5_9FUNG</name>
<dbReference type="InterPro" id="IPR013520">
    <property type="entry name" value="Ribonucl_H"/>
</dbReference>
<comment type="function">
    <text evidence="9">Exoribonuclease involved in ribosome biosynthesis. Involved in the processing of ITS1, the internal transcribed spacer localized between the 18S and 5.8S rRNAs.</text>
</comment>
<evidence type="ECO:0000256" key="5">
    <source>
        <dbReference type="ARBA" id="ARBA00022722"/>
    </source>
</evidence>
<dbReference type="Pfam" id="PF00929">
    <property type="entry name" value="RNase_T"/>
    <property type="match status" value="1"/>
</dbReference>
<organism evidence="12 13">
    <name type="scientific">Rhizophlyctis rosea</name>
    <dbReference type="NCBI Taxonomy" id="64517"/>
    <lineage>
        <taxon>Eukaryota</taxon>
        <taxon>Fungi</taxon>
        <taxon>Fungi incertae sedis</taxon>
        <taxon>Chytridiomycota</taxon>
        <taxon>Chytridiomycota incertae sedis</taxon>
        <taxon>Chytridiomycetes</taxon>
        <taxon>Rhizophlyctidales</taxon>
        <taxon>Rhizophlyctidaceae</taxon>
        <taxon>Rhizophlyctis</taxon>
    </lineage>
</organism>
<dbReference type="EMBL" id="JADGJD010001616">
    <property type="protein sequence ID" value="KAJ3039684.1"/>
    <property type="molecule type" value="Genomic_DNA"/>
</dbReference>